<dbReference type="KEGG" id="cfj:CFIO01_11132"/>
<dbReference type="Gene3D" id="1.10.150.670">
    <property type="entry name" value="Crossover junction endonuclease EME1, DNA-binding domain"/>
    <property type="match status" value="1"/>
</dbReference>
<dbReference type="PANTHER" id="PTHR13451">
    <property type="entry name" value="CLASS II CROSSOVER JUNCTION ENDONUCLEASE MUS81"/>
    <property type="match status" value="1"/>
</dbReference>
<comment type="subunit">
    <text evidence="14">Interacts with EME1.</text>
</comment>
<keyword evidence="4 14" id="KW-0540">Nuclease</keyword>
<dbReference type="EC" id="3.1.22.-" evidence="14"/>
<dbReference type="GO" id="GO:0000712">
    <property type="term" value="P:resolution of meiotic recombination intermediates"/>
    <property type="evidence" value="ECO:0007669"/>
    <property type="project" value="TreeGrafter"/>
</dbReference>
<dbReference type="GO" id="GO:0046872">
    <property type="term" value="F:metal ion binding"/>
    <property type="evidence" value="ECO:0007669"/>
    <property type="project" value="UniProtKB-UniRule"/>
</dbReference>
<dbReference type="Gene3D" id="3.40.50.10130">
    <property type="match status" value="1"/>
</dbReference>
<evidence type="ECO:0000256" key="15">
    <source>
        <dbReference type="SAM" id="MobiDB-lite"/>
    </source>
</evidence>
<dbReference type="InterPro" id="IPR047416">
    <property type="entry name" value="XPF_nuclease_Mus81"/>
</dbReference>
<feature type="region of interest" description="Disordered" evidence="15">
    <location>
        <begin position="76"/>
        <end position="118"/>
    </location>
</feature>
<dbReference type="EMBL" id="JARH01000472">
    <property type="protein sequence ID" value="EXF80207.1"/>
    <property type="molecule type" value="Genomic_DNA"/>
</dbReference>
<feature type="compositionally biased region" description="Low complexity" evidence="15">
    <location>
        <begin position="215"/>
        <end position="225"/>
    </location>
</feature>
<dbReference type="InterPro" id="IPR010996">
    <property type="entry name" value="HHH_MUS81"/>
</dbReference>
<dbReference type="GO" id="GO:0003677">
    <property type="term" value="F:DNA binding"/>
    <property type="evidence" value="ECO:0007669"/>
    <property type="project" value="UniProtKB-UniRule"/>
</dbReference>
<dbReference type="SMART" id="SM00891">
    <property type="entry name" value="ERCC4"/>
    <property type="match status" value="1"/>
</dbReference>
<keyword evidence="5 14" id="KW-0479">Metal-binding</keyword>
<evidence type="ECO:0000313" key="17">
    <source>
        <dbReference type="EMBL" id="EXF80207.1"/>
    </source>
</evidence>
<dbReference type="InterPro" id="IPR011335">
    <property type="entry name" value="Restrct_endonuc-II-like"/>
</dbReference>
<evidence type="ECO:0000256" key="4">
    <source>
        <dbReference type="ARBA" id="ARBA00022722"/>
    </source>
</evidence>
<dbReference type="GO" id="GO:0006308">
    <property type="term" value="P:DNA catabolic process"/>
    <property type="evidence" value="ECO:0007669"/>
    <property type="project" value="UniProtKB-UniRule"/>
</dbReference>
<dbReference type="GO" id="GO:0008821">
    <property type="term" value="F:crossover junction DNA endonuclease activity"/>
    <property type="evidence" value="ECO:0007669"/>
    <property type="project" value="UniProtKB-UniRule"/>
</dbReference>
<dbReference type="Pfam" id="PF21136">
    <property type="entry name" value="WHD_MUS81"/>
    <property type="match status" value="1"/>
</dbReference>
<dbReference type="PANTHER" id="PTHR13451:SF0">
    <property type="entry name" value="CROSSOVER JUNCTION ENDONUCLEASE MUS81"/>
    <property type="match status" value="1"/>
</dbReference>
<feature type="region of interest" description="Disordered" evidence="15">
    <location>
        <begin position="215"/>
        <end position="234"/>
    </location>
</feature>
<dbReference type="GO" id="GO:0000727">
    <property type="term" value="P:double-strand break repair via break-induced replication"/>
    <property type="evidence" value="ECO:0007669"/>
    <property type="project" value="UniProtKB-UniRule"/>
</dbReference>
<keyword evidence="8 14" id="KW-0378">Hydrolase</keyword>
<evidence type="ECO:0000313" key="18">
    <source>
        <dbReference type="Proteomes" id="UP000020467"/>
    </source>
</evidence>
<dbReference type="Pfam" id="PF02732">
    <property type="entry name" value="ERCC4"/>
    <property type="match status" value="1"/>
</dbReference>
<dbReference type="eggNOG" id="KOG2379">
    <property type="taxonomic scope" value="Eukaryota"/>
</dbReference>
<keyword evidence="13" id="KW-0469">Meiosis</keyword>
<dbReference type="STRING" id="1445577.A0A010QJM3"/>
<dbReference type="CDD" id="cd20074">
    <property type="entry name" value="XPF_nuclease_Mus81"/>
    <property type="match status" value="1"/>
</dbReference>
<dbReference type="SUPFAM" id="SSF52980">
    <property type="entry name" value="Restriction endonuclease-like"/>
    <property type="match status" value="1"/>
</dbReference>
<comment type="cofactor">
    <cofactor evidence="1 14">
        <name>Mg(2+)</name>
        <dbReference type="ChEBI" id="CHEBI:18420"/>
    </cofactor>
</comment>
<gene>
    <name evidence="17" type="ORF">CFIO01_11132</name>
</gene>
<dbReference type="InterPro" id="IPR006166">
    <property type="entry name" value="ERCC4_domain"/>
</dbReference>
<organism evidence="17 18">
    <name type="scientific">Colletotrichum fioriniae PJ7</name>
    <dbReference type="NCBI Taxonomy" id="1445577"/>
    <lineage>
        <taxon>Eukaryota</taxon>
        <taxon>Fungi</taxon>
        <taxon>Dikarya</taxon>
        <taxon>Ascomycota</taxon>
        <taxon>Pezizomycotina</taxon>
        <taxon>Sordariomycetes</taxon>
        <taxon>Hypocreomycetidae</taxon>
        <taxon>Glomerellales</taxon>
        <taxon>Glomerellaceae</taxon>
        <taxon>Colletotrichum</taxon>
        <taxon>Colletotrichum acutatum species complex</taxon>
    </lineage>
</organism>
<dbReference type="FunFam" id="1.10.10.10:FF:000307">
    <property type="entry name" value="Crossover junction endonuclease MUS81"/>
    <property type="match status" value="1"/>
</dbReference>
<dbReference type="OrthoDB" id="5963188at2759"/>
<keyword evidence="12 14" id="KW-0539">Nucleus</keyword>
<dbReference type="Pfam" id="PF14716">
    <property type="entry name" value="HHH_8"/>
    <property type="match status" value="1"/>
</dbReference>
<evidence type="ECO:0000256" key="1">
    <source>
        <dbReference type="ARBA" id="ARBA00001946"/>
    </source>
</evidence>
<dbReference type="GO" id="GO:0048257">
    <property type="term" value="F:3'-flap endonuclease activity"/>
    <property type="evidence" value="ECO:0007669"/>
    <property type="project" value="TreeGrafter"/>
</dbReference>
<keyword evidence="7 14" id="KW-0227">DNA damage</keyword>
<comment type="subcellular location">
    <subcellularLocation>
        <location evidence="2 14">Nucleus</location>
    </subcellularLocation>
</comment>
<evidence type="ECO:0000256" key="5">
    <source>
        <dbReference type="ARBA" id="ARBA00022723"/>
    </source>
</evidence>
<evidence type="ECO:0000256" key="6">
    <source>
        <dbReference type="ARBA" id="ARBA00022759"/>
    </source>
</evidence>
<dbReference type="SUPFAM" id="SSF47802">
    <property type="entry name" value="DNA polymerase beta, N-terminal domain-like"/>
    <property type="match status" value="1"/>
</dbReference>
<comment type="function">
    <text evidence="14">Interacts with EME1 to form a DNA structure-specific endonuclease with substrate preference for branched DNA structures with a 5'-end at the branch nick. Typical substrates include 3'-flap structures, D-loops, replication forks and nicked Holliday junctions. May be required in mitosis for the processing of stalled or collapsed replication fork intermediates. May be required in meiosis for the repair of meiosis-specific double strand breaks subsequent to single-end invasion (SEI).</text>
</comment>
<dbReference type="GO" id="GO:0031573">
    <property type="term" value="P:mitotic intra-S DNA damage checkpoint signaling"/>
    <property type="evidence" value="ECO:0007669"/>
    <property type="project" value="TreeGrafter"/>
</dbReference>
<evidence type="ECO:0000256" key="14">
    <source>
        <dbReference type="RuleBase" id="RU369042"/>
    </source>
</evidence>
<comment type="caution">
    <text evidence="17">The sequence shown here is derived from an EMBL/GenBank/DDBJ whole genome shotgun (WGS) entry which is preliminary data.</text>
</comment>
<proteinExistence type="inferred from homology"/>
<evidence type="ECO:0000256" key="11">
    <source>
        <dbReference type="ARBA" id="ARBA00023204"/>
    </source>
</evidence>
<keyword evidence="9 14" id="KW-0460">Magnesium</keyword>
<dbReference type="AlphaFoldDB" id="A0A010QJM3"/>
<dbReference type="FunFam" id="1.10.150.110:FF:000001">
    <property type="entry name" value="Putative Crossover junction endonuclease MUS81"/>
    <property type="match status" value="1"/>
</dbReference>
<dbReference type="FunFam" id="3.40.50.10130:FF:000003">
    <property type="entry name" value="Crossover junction endonuclease MUS81"/>
    <property type="match status" value="1"/>
</dbReference>
<evidence type="ECO:0000259" key="16">
    <source>
        <dbReference type="SMART" id="SM00891"/>
    </source>
</evidence>
<dbReference type="Gene3D" id="1.10.10.10">
    <property type="entry name" value="Winged helix-like DNA-binding domain superfamily/Winged helix DNA-binding domain"/>
    <property type="match status" value="1"/>
</dbReference>
<evidence type="ECO:0000256" key="3">
    <source>
        <dbReference type="ARBA" id="ARBA00010015"/>
    </source>
</evidence>
<dbReference type="GO" id="GO:0005634">
    <property type="term" value="C:nucleus"/>
    <property type="evidence" value="ECO:0007669"/>
    <property type="project" value="UniProtKB-SubCell"/>
</dbReference>
<evidence type="ECO:0000256" key="7">
    <source>
        <dbReference type="ARBA" id="ARBA00022763"/>
    </source>
</evidence>
<reference evidence="17 18" key="1">
    <citation type="submission" date="2014-02" db="EMBL/GenBank/DDBJ databases">
        <title>The genome sequence of Colletotrichum fioriniae PJ7.</title>
        <authorList>
            <person name="Baroncelli R."/>
            <person name="Thon M.R."/>
        </authorList>
    </citation>
    <scope>NUCLEOTIDE SEQUENCE [LARGE SCALE GENOMIC DNA]</scope>
    <source>
        <strain evidence="17 18">PJ7</strain>
    </source>
</reference>
<keyword evidence="18" id="KW-1185">Reference proteome</keyword>
<dbReference type="InterPro" id="IPR047417">
    <property type="entry name" value="WHD_MUS81"/>
</dbReference>
<keyword evidence="6 14" id="KW-0255">Endonuclease</keyword>
<dbReference type="InterPro" id="IPR042530">
    <property type="entry name" value="EME1/EME2_C"/>
</dbReference>
<evidence type="ECO:0000256" key="13">
    <source>
        <dbReference type="ARBA" id="ARBA00023254"/>
    </source>
</evidence>
<sequence length="588" mass="65878">MAGEHEQYANPLLLDWVKEWLDTARERNMKSTSTYRNAYESLKACPITFKHPRQLTQLKGFGDKLSSRLTDKLKEHCESNGLPMPKNPRLSKEDRTSLGGAAEDDEPPPPKKARKAKPYVPTYRSGAYALLLSLSTLDKGVQLGITKAGLIELAQEHCDASFSAPSDPGKYYTAWNSMKTLIEKDLVCEKGRPQRRYTLTDEGWEVAERIKKTTEATGAADQAAAGPSTHDGPVGGVNPISISLNRDASPSVEPVEPPRTTSEYEGVVANGPVVSDEASLPNFVPIRLAPGSFTVHLALDIREVRAVKDRDYMQDELTKKGVKPIMRALDVGDAQWIAKCHDPNDLSRHGAEGDEVVLDWIVERKRLDDLVSSIKDGRFHEQKFRLRKSGVKHVVYIVEEMALDSAYFSKIEEMVQSATASTQVVNGYFLKKTQKMDDTIRYLARMTFMLKKMYECKPLLVIPTPVLTAQNYLPLLEHLREKEPTTNYYITYAAFASLASKSDMMTLRDVYLKMLMTTRGITGEKALEIQKRWKTPHDLIKAFQECGSGEQGLKRKREMVISGLPNLVGRKKIAKAVSQRLAEVWGDA</sequence>
<feature type="domain" description="ERCC4" evidence="16">
    <location>
        <begin position="296"/>
        <end position="402"/>
    </location>
</feature>
<evidence type="ECO:0000256" key="9">
    <source>
        <dbReference type="ARBA" id="ARBA00022842"/>
    </source>
</evidence>
<dbReference type="CDD" id="cd21036">
    <property type="entry name" value="WH_MUS81"/>
    <property type="match status" value="1"/>
</dbReference>
<evidence type="ECO:0000256" key="12">
    <source>
        <dbReference type="ARBA" id="ARBA00023242"/>
    </source>
</evidence>
<dbReference type="HOGENOM" id="CLU_014329_1_0_1"/>
<evidence type="ECO:0000256" key="8">
    <source>
        <dbReference type="ARBA" id="ARBA00022801"/>
    </source>
</evidence>
<dbReference type="Gene3D" id="1.10.150.110">
    <property type="entry name" value="DNA polymerase beta, N-terminal domain-like"/>
    <property type="match status" value="1"/>
</dbReference>
<dbReference type="Proteomes" id="UP000020467">
    <property type="component" value="Unassembled WGS sequence"/>
</dbReference>
<dbReference type="GO" id="GO:0048476">
    <property type="term" value="C:Holliday junction resolvase complex"/>
    <property type="evidence" value="ECO:0007669"/>
    <property type="project" value="UniProtKB-UniRule"/>
</dbReference>
<keyword evidence="10 14" id="KW-0233">DNA recombination</keyword>
<evidence type="ECO:0000256" key="2">
    <source>
        <dbReference type="ARBA" id="ARBA00004123"/>
    </source>
</evidence>
<dbReference type="InterPro" id="IPR033309">
    <property type="entry name" value="Mus81"/>
</dbReference>
<name>A0A010QJM3_9PEZI</name>
<comment type="similarity">
    <text evidence="3 14">Belongs to the XPF family.</text>
</comment>
<protein>
    <recommendedName>
        <fullName evidence="14">Crossover junction endonuclease MUS81</fullName>
        <ecNumber evidence="14">3.1.22.-</ecNumber>
    </recommendedName>
</protein>
<dbReference type="InterPro" id="IPR027421">
    <property type="entry name" value="DNA_pol_lamdba_lyase_dom_sf"/>
</dbReference>
<dbReference type="GO" id="GO:0031297">
    <property type="term" value="P:replication fork processing"/>
    <property type="evidence" value="ECO:0007669"/>
    <property type="project" value="UniProtKB-ARBA"/>
</dbReference>
<evidence type="ECO:0000256" key="10">
    <source>
        <dbReference type="ARBA" id="ARBA00023172"/>
    </source>
</evidence>
<dbReference type="InterPro" id="IPR036388">
    <property type="entry name" value="WH-like_DNA-bd_sf"/>
</dbReference>
<keyword evidence="11 14" id="KW-0234">DNA repair</keyword>
<accession>A0A010QJM3</accession>